<proteinExistence type="predicted"/>
<protein>
    <submittedName>
        <fullName evidence="2">Acyl-CoA N-acyltransferase protein</fullName>
    </submittedName>
</protein>
<dbReference type="InterPro" id="IPR054597">
    <property type="entry name" value="FeeM_cat"/>
</dbReference>
<feature type="domain" description="N-acyl amino acid synthase FeeM catalytic core" evidence="1">
    <location>
        <begin position="35"/>
        <end position="193"/>
    </location>
</feature>
<dbReference type="RefSeq" id="WP_010046746.1">
    <property type="nucleotide sequence ID" value="NZ_CP006986.1"/>
</dbReference>
<evidence type="ECO:0000259" key="1">
    <source>
        <dbReference type="Pfam" id="PF21926"/>
    </source>
</evidence>
<dbReference type="Gene3D" id="3.40.630.30">
    <property type="match status" value="1"/>
</dbReference>
<name>A0A060I1C8_RHIET</name>
<gene>
    <name evidence="2" type="ORF">IE4771_CH03935</name>
</gene>
<reference evidence="2 3" key="1">
    <citation type="submission" date="2013-12" db="EMBL/GenBank/DDBJ databases">
        <title>Complete genome sequence of Rhizobium etli bv. mimosae IE4771.</title>
        <authorList>
            <person name="Bustos P."/>
            <person name="Santamaria R.I."/>
            <person name="Lozano L."/>
            <person name="Ormeno-Orrillo E."/>
            <person name="Rogel M.A."/>
            <person name="Romero D."/>
            <person name="Cevallos M.A."/>
            <person name="Martinez-Romero E."/>
            <person name="Gonzalez V."/>
        </authorList>
    </citation>
    <scope>NUCLEOTIDE SEQUENCE [LARGE SCALE GENOMIC DNA]</scope>
    <source>
        <strain evidence="2 3">IE4771</strain>
    </source>
</reference>
<dbReference type="Proteomes" id="UP000027180">
    <property type="component" value="Chromosome"/>
</dbReference>
<evidence type="ECO:0000313" key="3">
    <source>
        <dbReference type="Proteomes" id="UP000027180"/>
    </source>
</evidence>
<evidence type="ECO:0000313" key="2">
    <source>
        <dbReference type="EMBL" id="AIC28998.1"/>
    </source>
</evidence>
<dbReference type="OrthoDB" id="9812697at2"/>
<dbReference type="EMBL" id="CP006986">
    <property type="protein sequence ID" value="AIC28998.1"/>
    <property type="molecule type" value="Genomic_DNA"/>
</dbReference>
<dbReference type="SUPFAM" id="SSF55729">
    <property type="entry name" value="Acyl-CoA N-acyltransferases (Nat)"/>
    <property type="match status" value="1"/>
</dbReference>
<dbReference type="Pfam" id="PF21926">
    <property type="entry name" value="FeeM"/>
    <property type="match status" value="1"/>
</dbReference>
<dbReference type="KEGG" id="rei:IE4771_CH03935"/>
<organism evidence="2 3">
    <name type="scientific">Rhizobium etli bv. mimosae str. IE4771</name>
    <dbReference type="NCBI Taxonomy" id="1432050"/>
    <lineage>
        <taxon>Bacteria</taxon>
        <taxon>Pseudomonadati</taxon>
        <taxon>Pseudomonadota</taxon>
        <taxon>Alphaproteobacteria</taxon>
        <taxon>Hyphomicrobiales</taxon>
        <taxon>Rhizobiaceae</taxon>
        <taxon>Rhizobium/Agrobacterium group</taxon>
        <taxon>Rhizobium</taxon>
    </lineage>
</organism>
<sequence length="250" mass="28429">MSETLFKRNDFSTKILDILDHVEYRRVESSEDMEQVERLRYKAYKAHDVLALAPKGLLDDSDFDSHAYVFGLYYYGELISTIRVHYVTPEHRLSQSGGAFPEAMDQLLDAGLTLIDPARFAADPELTADLPWVPYLTLRPTIVAAAYFRADRVLQFVRPPHAAFYKRVFYADTIVPGRLAKNYGIDMTLMATNVVEVGRKLLTRYPFFISSASEQRMMFSRNPNDTLPPLTIIPTARFVPPGELGTDLPL</sequence>
<dbReference type="HOGENOM" id="CLU_085044_0_0_5"/>
<dbReference type="InterPro" id="IPR016181">
    <property type="entry name" value="Acyl_CoA_acyltransferase"/>
</dbReference>
<dbReference type="AlphaFoldDB" id="A0A060I1C8"/>
<accession>A0A060I1C8</accession>